<dbReference type="Gramene" id="EER96557">
    <property type="protein sequence ID" value="EER96557"/>
    <property type="gene ID" value="SORBI_3002G167200"/>
</dbReference>
<reference evidence="1 2" key="1">
    <citation type="journal article" date="2009" name="Nature">
        <title>The Sorghum bicolor genome and the diversification of grasses.</title>
        <authorList>
            <person name="Paterson A.H."/>
            <person name="Bowers J.E."/>
            <person name="Bruggmann R."/>
            <person name="Dubchak I."/>
            <person name="Grimwood J."/>
            <person name="Gundlach H."/>
            <person name="Haberer G."/>
            <person name="Hellsten U."/>
            <person name="Mitros T."/>
            <person name="Poliakov A."/>
            <person name="Schmutz J."/>
            <person name="Spannagl M."/>
            <person name="Tang H."/>
            <person name="Wang X."/>
            <person name="Wicker T."/>
            <person name="Bharti A.K."/>
            <person name="Chapman J."/>
            <person name="Feltus F.A."/>
            <person name="Gowik U."/>
            <person name="Grigoriev I.V."/>
            <person name="Lyons E."/>
            <person name="Maher C.A."/>
            <person name="Martis M."/>
            <person name="Narechania A."/>
            <person name="Otillar R.P."/>
            <person name="Penning B.W."/>
            <person name="Salamov A.A."/>
            <person name="Wang Y."/>
            <person name="Zhang L."/>
            <person name="Carpita N.C."/>
            <person name="Freeling M."/>
            <person name="Gingle A.R."/>
            <person name="Hash C.T."/>
            <person name="Keller B."/>
            <person name="Klein P."/>
            <person name="Kresovich S."/>
            <person name="McCann M.C."/>
            <person name="Ming R."/>
            <person name="Peterson D.G."/>
            <person name="Mehboob-ur-Rahman"/>
            <person name="Ware D."/>
            <person name="Westhoff P."/>
            <person name="Mayer K.F."/>
            <person name="Messing J."/>
            <person name="Rokhsar D.S."/>
        </authorList>
    </citation>
    <scope>NUCLEOTIDE SEQUENCE [LARGE SCALE GENOMIC DNA]</scope>
    <source>
        <strain evidence="2">cv. BTx623</strain>
    </source>
</reference>
<reference evidence="2" key="2">
    <citation type="journal article" date="2018" name="Plant J.">
        <title>The Sorghum bicolor reference genome: improved assembly, gene annotations, a transcriptome atlas, and signatures of genome organization.</title>
        <authorList>
            <person name="McCormick R.F."/>
            <person name="Truong S.K."/>
            <person name="Sreedasyam A."/>
            <person name="Jenkins J."/>
            <person name="Shu S."/>
            <person name="Sims D."/>
            <person name="Kennedy M."/>
            <person name="Amirebrahimi M."/>
            <person name="Weers B.D."/>
            <person name="McKinley B."/>
            <person name="Mattison A."/>
            <person name="Morishige D.T."/>
            <person name="Grimwood J."/>
            <person name="Schmutz J."/>
            <person name="Mullet J.E."/>
        </authorList>
    </citation>
    <scope>NUCLEOTIDE SEQUENCE [LARGE SCALE GENOMIC DNA]</scope>
    <source>
        <strain evidence="2">cv. BTx623</strain>
    </source>
</reference>
<proteinExistence type="predicted"/>
<organism evidence="1 2">
    <name type="scientific">Sorghum bicolor</name>
    <name type="common">Sorghum</name>
    <name type="synonym">Sorghum vulgare</name>
    <dbReference type="NCBI Taxonomy" id="4558"/>
    <lineage>
        <taxon>Eukaryota</taxon>
        <taxon>Viridiplantae</taxon>
        <taxon>Streptophyta</taxon>
        <taxon>Embryophyta</taxon>
        <taxon>Tracheophyta</taxon>
        <taxon>Spermatophyta</taxon>
        <taxon>Magnoliopsida</taxon>
        <taxon>Liliopsida</taxon>
        <taxon>Poales</taxon>
        <taxon>Poaceae</taxon>
        <taxon>PACMAD clade</taxon>
        <taxon>Panicoideae</taxon>
        <taxon>Andropogonodae</taxon>
        <taxon>Andropogoneae</taxon>
        <taxon>Sorghinae</taxon>
        <taxon>Sorghum</taxon>
    </lineage>
</organism>
<accession>C5X9N7</accession>
<evidence type="ECO:0000313" key="2">
    <source>
        <dbReference type="Proteomes" id="UP000000768"/>
    </source>
</evidence>
<evidence type="ECO:0000313" key="1">
    <source>
        <dbReference type="EMBL" id="EER96557.2"/>
    </source>
</evidence>
<name>C5X9N7_SORBI</name>
<dbReference type="EMBL" id="CM000761">
    <property type="protein sequence ID" value="EER96557.2"/>
    <property type="molecule type" value="Genomic_DNA"/>
</dbReference>
<keyword evidence="2" id="KW-1185">Reference proteome</keyword>
<dbReference type="PANTHER" id="PTHR33165">
    <property type="entry name" value="F-BOX DOMAIN CONTAINING PROTEIN-LIKE-RELATED"/>
    <property type="match status" value="1"/>
</dbReference>
<sequence>MPPIRDWASLAPDLVELIGWRRALAGDQQDYVRFRAVCSHWSESTIRPHIRDPCFHPRRWMMLPEGHGLYPGHPDLRGFVRFLNLSTGALVHAHLPLLDDHAIIDSVDGLLLLYHDRDTVMRLLHPLTGEVVDLPPLASLLPQMETLQFCPKGPNRRGLLMNPYASVSVSSQGTVTVMLTFTCLDRVAYATDADGFPHFPLLMKIAEYPFDRISIILNLVECGSEVLLLSWEDESCIDLAVYRLADLALRSFAVGRFLPITSTGNSALVIGERCLCVLLSPNKWLPSVSPNSVICARKPQSGPNAGEYVFEQYSLGTGMWTPASDGHIVEMLLPSPHEFTHHIFTCCYRRYWNKGLMFSAGPEPKWLIKQEQRFGQPFRHMV</sequence>
<dbReference type="AlphaFoldDB" id="C5X9N7"/>
<dbReference type="Proteomes" id="UP000000768">
    <property type="component" value="Chromosome 2"/>
</dbReference>
<dbReference type="OMA" id="WEDESCI"/>
<dbReference type="PANTHER" id="PTHR33165:SF106">
    <property type="entry name" value="EXPRESSED PROTEIN"/>
    <property type="match status" value="1"/>
</dbReference>
<dbReference type="HOGENOM" id="CLU_040241_2_1_1"/>
<protein>
    <recommendedName>
        <fullName evidence="3">DUF295 domain-containing protein</fullName>
    </recommendedName>
</protein>
<evidence type="ECO:0008006" key="3">
    <source>
        <dbReference type="Google" id="ProtNLM"/>
    </source>
</evidence>
<dbReference type="eggNOG" id="ENOG502R6EE">
    <property type="taxonomic scope" value="Eukaryota"/>
</dbReference>
<dbReference type="InParanoid" id="C5X9N7"/>
<gene>
    <name evidence="1" type="ORF">SORBI_3002G167200</name>
</gene>